<evidence type="ECO:0008006" key="4">
    <source>
        <dbReference type="Google" id="ProtNLM"/>
    </source>
</evidence>
<protein>
    <recommendedName>
        <fullName evidence="4">Secreted protein</fullName>
    </recommendedName>
</protein>
<dbReference type="AlphaFoldDB" id="B8GL72"/>
<proteinExistence type="predicted"/>
<keyword evidence="1" id="KW-0732">Signal</keyword>
<keyword evidence="3" id="KW-1185">Reference proteome</keyword>
<evidence type="ECO:0000313" key="3">
    <source>
        <dbReference type="Proteomes" id="UP000002383"/>
    </source>
</evidence>
<dbReference type="EMBL" id="CP001339">
    <property type="protein sequence ID" value="ACL71590.1"/>
    <property type="molecule type" value="Genomic_DNA"/>
</dbReference>
<dbReference type="RefSeq" id="WP_012637078.1">
    <property type="nucleotide sequence ID" value="NC_011901.1"/>
</dbReference>
<organism evidence="2 3">
    <name type="scientific">Thioalkalivibrio sulfidiphilus (strain HL-EbGR7)</name>
    <dbReference type="NCBI Taxonomy" id="396588"/>
    <lineage>
        <taxon>Bacteria</taxon>
        <taxon>Pseudomonadati</taxon>
        <taxon>Pseudomonadota</taxon>
        <taxon>Gammaproteobacteria</taxon>
        <taxon>Chromatiales</taxon>
        <taxon>Ectothiorhodospiraceae</taxon>
        <taxon>Thioalkalivibrio</taxon>
    </lineage>
</organism>
<evidence type="ECO:0000256" key="1">
    <source>
        <dbReference type="SAM" id="SignalP"/>
    </source>
</evidence>
<dbReference type="HOGENOM" id="CLU_2083818_0_0_6"/>
<feature type="chain" id="PRO_5002870320" description="Secreted protein" evidence="1">
    <location>
        <begin position="21"/>
        <end position="117"/>
    </location>
</feature>
<dbReference type="Proteomes" id="UP000002383">
    <property type="component" value="Chromosome"/>
</dbReference>
<feature type="signal peptide" evidence="1">
    <location>
        <begin position="1"/>
        <end position="20"/>
    </location>
</feature>
<accession>B8GL72</accession>
<name>B8GL72_THISH</name>
<reference evidence="2 3" key="1">
    <citation type="journal article" date="2011" name="Stand. Genomic Sci.">
        <title>Complete genome sequence of 'Thioalkalivibrio sulfidophilus' HL-EbGr7.</title>
        <authorList>
            <person name="Muyzer G."/>
            <person name="Sorokin D.Y."/>
            <person name="Mavromatis K."/>
            <person name="Lapidus A."/>
            <person name="Clum A."/>
            <person name="Ivanova N."/>
            <person name="Pati A."/>
            <person name="d'Haeseleer P."/>
            <person name="Woyke T."/>
            <person name="Kyrpides N.C."/>
        </authorList>
    </citation>
    <scope>NUCLEOTIDE SEQUENCE [LARGE SCALE GENOMIC DNA]</scope>
    <source>
        <strain evidence="2 3">HL-EbGR7</strain>
    </source>
</reference>
<gene>
    <name evidence="2" type="ordered locus">Tgr7_0493</name>
</gene>
<dbReference type="STRING" id="396588.Tgr7_0493"/>
<sequence length="117" mass="13025" precursor="true">MRILLAGVLLAQLCIQQAAAADVVEGVLVSTHPIDWEFADGRATEAFLVMDDGREVRFAHERVTELQPGERLRMHLSGRGMQERRIPVICTLERLDAGGTVWQSTRGNLCTAGKRQR</sequence>
<dbReference type="KEGG" id="tgr:Tgr7_0493"/>
<evidence type="ECO:0000313" key="2">
    <source>
        <dbReference type="EMBL" id="ACL71590.1"/>
    </source>
</evidence>